<dbReference type="EMBL" id="JAUSTN010000007">
    <property type="protein sequence ID" value="MDQ0275372.1"/>
    <property type="molecule type" value="Genomic_DNA"/>
</dbReference>
<keyword evidence="2" id="KW-1185">Reference proteome</keyword>
<dbReference type="Pfam" id="PF13489">
    <property type="entry name" value="Methyltransf_23"/>
    <property type="match status" value="1"/>
</dbReference>
<dbReference type="Gene3D" id="3.40.50.150">
    <property type="entry name" value="Vaccinia Virus protein VP39"/>
    <property type="match status" value="1"/>
</dbReference>
<dbReference type="Proteomes" id="UP001236559">
    <property type="component" value="Unassembled WGS sequence"/>
</dbReference>
<name>A0ABU0AVT4_9FIRM</name>
<dbReference type="EC" id="2.1.1.201" evidence="1"/>
<dbReference type="GO" id="GO:0043770">
    <property type="term" value="F:demethylmenaquinone methyltransferase activity"/>
    <property type="evidence" value="ECO:0007669"/>
    <property type="project" value="UniProtKB-EC"/>
</dbReference>
<protein>
    <submittedName>
        <fullName evidence="1">Demethylmenaquinone methyltransferase/2-methoxy-6-polyprenyl-1,4-benzoquinol methylase</fullName>
        <ecNumber evidence="1">2.1.1.163</ecNumber>
        <ecNumber evidence="1">2.1.1.201</ecNumber>
    </submittedName>
</protein>
<reference evidence="1 2" key="1">
    <citation type="submission" date="2023-07" db="EMBL/GenBank/DDBJ databases">
        <title>Genomic Encyclopedia of Type Strains, Phase IV (KMG-IV): sequencing the most valuable type-strain genomes for metagenomic binning, comparative biology and taxonomic classification.</title>
        <authorList>
            <person name="Goeker M."/>
        </authorList>
    </citation>
    <scope>NUCLEOTIDE SEQUENCE [LARGE SCALE GENOMIC DNA]</scope>
    <source>
        <strain evidence="1 2">DSM 22616</strain>
    </source>
</reference>
<comment type="caution">
    <text evidence="1">The sequence shown here is derived from an EMBL/GenBank/DDBJ whole genome shotgun (WGS) entry which is preliminary data.</text>
</comment>
<gene>
    <name evidence="1" type="ORF">J2S72_001399</name>
</gene>
<dbReference type="GO" id="GO:0032259">
    <property type="term" value="P:methylation"/>
    <property type="evidence" value="ECO:0007669"/>
    <property type="project" value="UniProtKB-KW"/>
</dbReference>
<proteinExistence type="predicted"/>
<keyword evidence="1" id="KW-0489">Methyltransferase</keyword>
<dbReference type="PANTHER" id="PTHR43861">
    <property type="entry name" value="TRANS-ACONITATE 2-METHYLTRANSFERASE-RELATED"/>
    <property type="match status" value="1"/>
</dbReference>
<sequence>MENIKKINENILFFNKMAEKWDQIADDDFDLIRAILKLSSIEDEGKVLDVGCGTGILENFFKGTNLKVTAIDISDKMIEKAESKFKEDNISFKNIDLFDFDEKDFDFIILYNIYPHFKDQRALASKLYNLLSDSGRLTIAHGHGKNYINKLHGKIESDSNSLKAVEEEIKYFSDFFKVDIKIDTDNCFMMSMTKKINLL</sequence>
<dbReference type="GO" id="GO:0008425">
    <property type="term" value="F:2-methoxy-6-polyprenyl-1,4-benzoquinol methyltransferase activity"/>
    <property type="evidence" value="ECO:0007669"/>
    <property type="project" value="UniProtKB-EC"/>
</dbReference>
<dbReference type="CDD" id="cd02440">
    <property type="entry name" value="AdoMet_MTases"/>
    <property type="match status" value="1"/>
</dbReference>
<organism evidence="1 2">
    <name type="scientific">Peptoniphilus koenoeneniae</name>
    <dbReference type="NCBI Taxonomy" id="507751"/>
    <lineage>
        <taxon>Bacteria</taxon>
        <taxon>Bacillati</taxon>
        <taxon>Bacillota</taxon>
        <taxon>Tissierellia</taxon>
        <taxon>Tissierellales</taxon>
        <taxon>Peptoniphilaceae</taxon>
        <taxon>Peptoniphilus</taxon>
    </lineage>
</organism>
<dbReference type="SUPFAM" id="SSF53335">
    <property type="entry name" value="S-adenosyl-L-methionine-dependent methyltransferases"/>
    <property type="match status" value="1"/>
</dbReference>
<evidence type="ECO:0000313" key="2">
    <source>
        <dbReference type="Proteomes" id="UP001236559"/>
    </source>
</evidence>
<dbReference type="RefSeq" id="WP_307495243.1">
    <property type="nucleotide sequence ID" value="NZ_JAUSTN010000007.1"/>
</dbReference>
<dbReference type="EC" id="2.1.1.163" evidence="1"/>
<keyword evidence="1" id="KW-0808">Transferase</keyword>
<dbReference type="InterPro" id="IPR029063">
    <property type="entry name" value="SAM-dependent_MTases_sf"/>
</dbReference>
<accession>A0ABU0AVT4</accession>
<evidence type="ECO:0000313" key="1">
    <source>
        <dbReference type="EMBL" id="MDQ0275372.1"/>
    </source>
</evidence>